<comment type="caution">
    <text evidence="2">The sequence shown here is derived from an EMBL/GenBank/DDBJ whole genome shotgun (WGS) entry which is preliminary data.</text>
</comment>
<evidence type="ECO:0000313" key="2">
    <source>
        <dbReference type="EMBL" id="MBB3763058.1"/>
    </source>
</evidence>
<feature type="domain" description="Lysozyme inhibitor LprI-like N-terminal" evidence="1">
    <location>
        <begin position="18"/>
        <end position="105"/>
    </location>
</feature>
<dbReference type="RefSeq" id="WP_183932388.1">
    <property type="nucleotide sequence ID" value="NZ_JACICF010000001.1"/>
</dbReference>
<keyword evidence="3" id="KW-1185">Reference proteome</keyword>
<dbReference type="InterPro" id="IPR009739">
    <property type="entry name" value="LprI-like_N"/>
</dbReference>
<evidence type="ECO:0000259" key="1">
    <source>
        <dbReference type="Pfam" id="PF07007"/>
    </source>
</evidence>
<dbReference type="Pfam" id="PF07007">
    <property type="entry name" value="LprI"/>
    <property type="match status" value="1"/>
</dbReference>
<accession>A0A839YXL9</accession>
<organism evidence="2 3">
    <name type="scientific">Sphingomicrobium lutaoense</name>
    <dbReference type="NCBI Taxonomy" id="515949"/>
    <lineage>
        <taxon>Bacteria</taxon>
        <taxon>Pseudomonadati</taxon>
        <taxon>Pseudomonadota</taxon>
        <taxon>Alphaproteobacteria</taxon>
        <taxon>Sphingomonadales</taxon>
        <taxon>Sphingomonadaceae</taxon>
        <taxon>Sphingomicrobium</taxon>
    </lineage>
</organism>
<dbReference type="Proteomes" id="UP000578569">
    <property type="component" value="Unassembled WGS sequence"/>
</dbReference>
<gene>
    <name evidence="2" type="ORF">FHS50_000081</name>
</gene>
<dbReference type="AlphaFoldDB" id="A0A839YXL9"/>
<evidence type="ECO:0000313" key="3">
    <source>
        <dbReference type="Proteomes" id="UP000578569"/>
    </source>
</evidence>
<reference evidence="2 3" key="1">
    <citation type="submission" date="2020-08" db="EMBL/GenBank/DDBJ databases">
        <title>Genomic Encyclopedia of Type Strains, Phase IV (KMG-IV): sequencing the most valuable type-strain genomes for metagenomic binning, comparative biology and taxonomic classification.</title>
        <authorList>
            <person name="Goeker M."/>
        </authorList>
    </citation>
    <scope>NUCLEOTIDE SEQUENCE [LARGE SCALE GENOMIC DNA]</scope>
    <source>
        <strain evidence="2 3">DSM 24194</strain>
    </source>
</reference>
<dbReference type="Gene3D" id="1.20.1270.180">
    <property type="match status" value="1"/>
</dbReference>
<sequence>MILPLLLLLAQSGDEPDCSDTGAFSQAELNWCAWHDYQAADAELNRLWSALGDDWRDRMRPAQRAWLAYRDAQCGLEASIWEGGSAESMVTGMCLERLTRLRIEEIRHAHPEGLPMPEDSQAR</sequence>
<proteinExistence type="predicted"/>
<name>A0A839YXL9_9SPHN</name>
<dbReference type="EMBL" id="JACICF010000001">
    <property type="protein sequence ID" value="MBB3763058.1"/>
    <property type="molecule type" value="Genomic_DNA"/>
</dbReference>
<protein>
    <submittedName>
        <fullName evidence="2">Uncharacterized protein YecT (DUF1311 family)</fullName>
    </submittedName>
</protein>